<organism evidence="2 3">
    <name type="scientific">Gymnopilus junonius</name>
    <name type="common">Spectacular rustgill mushroom</name>
    <name type="synonym">Gymnopilus spectabilis subsp. junonius</name>
    <dbReference type="NCBI Taxonomy" id="109634"/>
    <lineage>
        <taxon>Eukaryota</taxon>
        <taxon>Fungi</taxon>
        <taxon>Dikarya</taxon>
        <taxon>Basidiomycota</taxon>
        <taxon>Agaricomycotina</taxon>
        <taxon>Agaricomycetes</taxon>
        <taxon>Agaricomycetidae</taxon>
        <taxon>Agaricales</taxon>
        <taxon>Agaricineae</taxon>
        <taxon>Hymenogastraceae</taxon>
        <taxon>Gymnopilus</taxon>
    </lineage>
</organism>
<evidence type="ECO:0000313" key="2">
    <source>
        <dbReference type="EMBL" id="KAF8905724.1"/>
    </source>
</evidence>
<name>A0A9P5NT22_GYMJU</name>
<feature type="signal peptide" evidence="1">
    <location>
        <begin position="1"/>
        <end position="23"/>
    </location>
</feature>
<evidence type="ECO:0000256" key="1">
    <source>
        <dbReference type="SAM" id="SignalP"/>
    </source>
</evidence>
<sequence>MKLYSLVLQALILRIASTTLVLASPSPAEDAKGIIADSEDCHWKGTAPFCEGSCEEGYTTERRDIFGDGHRCITGFKVYCC</sequence>
<dbReference type="PANTHER" id="PTHR35180:SF4">
    <property type="entry name" value="PROTEIN CBG06219"/>
    <property type="match status" value="1"/>
</dbReference>
<dbReference type="OrthoDB" id="6332879at2759"/>
<dbReference type="Proteomes" id="UP000724874">
    <property type="component" value="Unassembled WGS sequence"/>
</dbReference>
<feature type="non-terminal residue" evidence="2">
    <location>
        <position position="81"/>
    </location>
</feature>
<feature type="chain" id="PRO_5040457584" evidence="1">
    <location>
        <begin position="24"/>
        <end position="81"/>
    </location>
</feature>
<gene>
    <name evidence="2" type="ORF">CPB84DRAFT_1771049</name>
</gene>
<proteinExistence type="predicted"/>
<accession>A0A9P5NT22</accession>
<dbReference type="EMBL" id="JADNYJ010000021">
    <property type="protein sequence ID" value="KAF8905724.1"/>
    <property type="molecule type" value="Genomic_DNA"/>
</dbReference>
<evidence type="ECO:0000313" key="3">
    <source>
        <dbReference type="Proteomes" id="UP000724874"/>
    </source>
</evidence>
<dbReference type="AlphaFoldDB" id="A0A9P5NT22"/>
<keyword evidence="3" id="KW-1185">Reference proteome</keyword>
<comment type="caution">
    <text evidence="2">The sequence shown here is derived from an EMBL/GenBank/DDBJ whole genome shotgun (WGS) entry which is preliminary data.</text>
</comment>
<keyword evidence="1" id="KW-0732">Signal</keyword>
<dbReference type="PANTHER" id="PTHR35180">
    <property type="entry name" value="PROTEIN CBG06219"/>
    <property type="match status" value="1"/>
</dbReference>
<reference evidence="2" key="1">
    <citation type="submission" date="2020-11" db="EMBL/GenBank/DDBJ databases">
        <authorList>
            <consortium name="DOE Joint Genome Institute"/>
            <person name="Ahrendt S."/>
            <person name="Riley R."/>
            <person name="Andreopoulos W."/>
            <person name="LaButti K."/>
            <person name="Pangilinan J."/>
            <person name="Ruiz-duenas F.J."/>
            <person name="Barrasa J.M."/>
            <person name="Sanchez-Garcia M."/>
            <person name="Camarero S."/>
            <person name="Miyauchi S."/>
            <person name="Serrano A."/>
            <person name="Linde D."/>
            <person name="Babiker R."/>
            <person name="Drula E."/>
            <person name="Ayuso-Fernandez I."/>
            <person name="Pacheco R."/>
            <person name="Padilla G."/>
            <person name="Ferreira P."/>
            <person name="Barriuso J."/>
            <person name="Kellner H."/>
            <person name="Castanera R."/>
            <person name="Alfaro M."/>
            <person name="Ramirez L."/>
            <person name="Pisabarro A.G."/>
            <person name="Kuo A."/>
            <person name="Tritt A."/>
            <person name="Lipzen A."/>
            <person name="He G."/>
            <person name="Yan M."/>
            <person name="Ng V."/>
            <person name="Cullen D."/>
            <person name="Martin F."/>
            <person name="Rosso M.-N."/>
            <person name="Henrissat B."/>
            <person name="Hibbett D."/>
            <person name="Martinez A.T."/>
            <person name="Grigoriev I.V."/>
        </authorList>
    </citation>
    <scope>NUCLEOTIDE SEQUENCE</scope>
    <source>
        <strain evidence="2">AH 44721</strain>
    </source>
</reference>
<protein>
    <submittedName>
        <fullName evidence="2">Uncharacterized protein</fullName>
    </submittedName>
</protein>